<protein>
    <submittedName>
        <fullName evidence="4">Uncharacterized protein LOC107224488</fullName>
    </submittedName>
</protein>
<dbReference type="InterPro" id="IPR016187">
    <property type="entry name" value="CTDL_fold"/>
</dbReference>
<feature type="chain" id="PRO_5046182324" evidence="1">
    <location>
        <begin position="20"/>
        <end position="180"/>
    </location>
</feature>
<feature type="domain" description="C-type lectin" evidence="2">
    <location>
        <begin position="54"/>
        <end position="173"/>
    </location>
</feature>
<sequence>MAQIVALLPLHLLCQLIAPNPSSNITHIGTMTIEQLQQQIDSTTGAPSVKHLLLPPGYVAYPKIGVAFKVHSETATFRKAENQCRKEGGRLAIIDSLDKLKYTLFLSESLGEVLRVGLLDVFGQERNSIGARSYFGLSRNDQTIDGDLCIAIKPGPNELGKYDCDDEKDFICELPISQEN</sequence>
<dbReference type="SUPFAM" id="SSF56436">
    <property type="entry name" value="C-type lectin-like"/>
    <property type="match status" value="1"/>
</dbReference>
<reference evidence="4" key="1">
    <citation type="submission" date="2025-08" db="UniProtKB">
        <authorList>
            <consortium name="RefSeq"/>
        </authorList>
    </citation>
    <scope>IDENTIFICATION</scope>
    <source>
        <tissue evidence="4">Thorax and Abdomen</tissue>
    </source>
</reference>
<feature type="signal peptide" evidence="1">
    <location>
        <begin position="1"/>
        <end position="19"/>
    </location>
</feature>
<evidence type="ECO:0000313" key="3">
    <source>
        <dbReference type="Proteomes" id="UP000829291"/>
    </source>
</evidence>
<dbReference type="RefSeq" id="XP_046601753.1">
    <property type="nucleotide sequence ID" value="XM_046745797.1"/>
</dbReference>
<evidence type="ECO:0000259" key="2">
    <source>
        <dbReference type="SMART" id="SM00034"/>
    </source>
</evidence>
<accession>A0ABM3GNA2</accession>
<dbReference type="Proteomes" id="UP000829291">
    <property type="component" value="Chromosome 7"/>
</dbReference>
<proteinExistence type="predicted"/>
<name>A0ABM3GNA2_NEOLC</name>
<dbReference type="InterPro" id="IPR001304">
    <property type="entry name" value="C-type_lectin-like"/>
</dbReference>
<organism evidence="3 4">
    <name type="scientific">Neodiprion lecontei</name>
    <name type="common">Redheaded pine sawfly</name>
    <dbReference type="NCBI Taxonomy" id="441921"/>
    <lineage>
        <taxon>Eukaryota</taxon>
        <taxon>Metazoa</taxon>
        <taxon>Ecdysozoa</taxon>
        <taxon>Arthropoda</taxon>
        <taxon>Hexapoda</taxon>
        <taxon>Insecta</taxon>
        <taxon>Pterygota</taxon>
        <taxon>Neoptera</taxon>
        <taxon>Endopterygota</taxon>
        <taxon>Hymenoptera</taxon>
        <taxon>Tenthredinoidea</taxon>
        <taxon>Diprionidae</taxon>
        <taxon>Diprioninae</taxon>
        <taxon>Neodiprion</taxon>
    </lineage>
</organism>
<dbReference type="InterPro" id="IPR016186">
    <property type="entry name" value="C-type_lectin-like/link_sf"/>
</dbReference>
<evidence type="ECO:0000256" key="1">
    <source>
        <dbReference type="SAM" id="SignalP"/>
    </source>
</evidence>
<dbReference type="CDD" id="cd00037">
    <property type="entry name" value="CLECT"/>
    <property type="match status" value="1"/>
</dbReference>
<dbReference type="SMART" id="SM00034">
    <property type="entry name" value="CLECT"/>
    <property type="match status" value="1"/>
</dbReference>
<gene>
    <name evidence="4" type="primary">LOC107224488</name>
</gene>
<keyword evidence="1" id="KW-0732">Signal</keyword>
<keyword evidence="3" id="KW-1185">Reference proteome</keyword>
<dbReference type="Gene3D" id="3.10.100.10">
    <property type="entry name" value="Mannose-Binding Protein A, subunit A"/>
    <property type="match status" value="1"/>
</dbReference>
<dbReference type="GeneID" id="107224488"/>
<evidence type="ECO:0000313" key="4">
    <source>
        <dbReference type="RefSeq" id="XP_046601753.1"/>
    </source>
</evidence>